<evidence type="ECO:0008006" key="3">
    <source>
        <dbReference type="Google" id="ProtNLM"/>
    </source>
</evidence>
<evidence type="ECO:0000313" key="2">
    <source>
        <dbReference type="Proteomes" id="UP000436088"/>
    </source>
</evidence>
<organism evidence="1 2">
    <name type="scientific">Hibiscus syriacus</name>
    <name type="common">Rose of Sharon</name>
    <dbReference type="NCBI Taxonomy" id="106335"/>
    <lineage>
        <taxon>Eukaryota</taxon>
        <taxon>Viridiplantae</taxon>
        <taxon>Streptophyta</taxon>
        <taxon>Embryophyta</taxon>
        <taxon>Tracheophyta</taxon>
        <taxon>Spermatophyta</taxon>
        <taxon>Magnoliopsida</taxon>
        <taxon>eudicotyledons</taxon>
        <taxon>Gunneridae</taxon>
        <taxon>Pentapetalae</taxon>
        <taxon>rosids</taxon>
        <taxon>malvids</taxon>
        <taxon>Malvales</taxon>
        <taxon>Malvaceae</taxon>
        <taxon>Malvoideae</taxon>
        <taxon>Hibiscus</taxon>
    </lineage>
</organism>
<reference evidence="1" key="1">
    <citation type="submission" date="2019-09" db="EMBL/GenBank/DDBJ databases">
        <title>Draft genome information of white flower Hibiscus syriacus.</title>
        <authorList>
            <person name="Kim Y.-M."/>
        </authorList>
    </citation>
    <scope>NUCLEOTIDE SEQUENCE [LARGE SCALE GENOMIC DNA]</scope>
    <source>
        <strain evidence="1">YM2019G1</strain>
    </source>
</reference>
<gene>
    <name evidence="1" type="ORF">F3Y22_tig00006992pilonHSYRG00028</name>
</gene>
<proteinExistence type="predicted"/>
<keyword evidence="2" id="KW-1185">Reference proteome</keyword>
<protein>
    <recommendedName>
        <fullName evidence="3">DUF4283 domain-containing protein</fullName>
    </recommendedName>
</protein>
<sequence length="221" mass="25468">MARKLSKGGKRFGFVSFEKKITSEKELAIVCSVRSIESRLHEWGLGEIKVKRLGGKFFLLIIEDEDLGWSYLKEIFSSIDLWTEKLGALDRATWLEVSRVLLHCWNHTTLKRIAETWGSFEALGENADHSLDCEKVSVLITTKMKKISGPVEIAVEHMVYIALKRAKLVVVEFLRLTRALGLFLEARWVGRAFVLHWIANPLHRPWIFWPSCLEFSSILQQ</sequence>
<dbReference type="EMBL" id="VEPZ02000370">
    <property type="protein sequence ID" value="KAE8726402.1"/>
    <property type="molecule type" value="Genomic_DNA"/>
</dbReference>
<dbReference type="Proteomes" id="UP000436088">
    <property type="component" value="Unassembled WGS sequence"/>
</dbReference>
<evidence type="ECO:0000313" key="1">
    <source>
        <dbReference type="EMBL" id="KAE8726402.1"/>
    </source>
</evidence>
<comment type="caution">
    <text evidence="1">The sequence shown here is derived from an EMBL/GenBank/DDBJ whole genome shotgun (WGS) entry which is preliminary data.</text>
</comment>
<dbReference type="AlphaFoldDB" id="A0A6A3CGD0"/>
<name>A0A6A3CGD0_HIBSY</name>
<accession>A0A6A3CGD0</accession>